<evidence type="ECO:0000313" key="5">
    <source>
        <dbReference type="EMBL" id="RHB28690.1"/>
    </source>
</evidence>
<comment type="caution">
    <text evidence="5">The sequence shown here is derived from an EMBL/GenBank/DDBJ whole genome shotgun (WGS) entry which is preliminary data.</text>
</comment>
<proteinExistence type="predicted"/>
<evidence type="ECO:0000256" key="1">
    <source>
        <dbReference type="ARBA" id="ARBA00022814"/>
    </source>
</evidence>
<dbReference type="PANTHER" id="PTHR30265:SF4">
    <property type="entry name" value="KOW MOTIF FAMILY PROTEIN, EXPRESSED"/>
    <property type="match status" value="1"/>
</dbReference>
<dbReference type="AlphaFoldDB" id="A0A413V543"/>
<dbReference type="PANTHER" id="PTHR30265">
    <property type="entry name" value="RHO-INTERACTING TRANSCRIPTION TERMINATION FACTOR NUSG"/>
    <property type="match status" value="1"/>
</dbReference>
<protein>
    <submittedName>
        <fullName evidence="5">UpxY family transcription antiterminator</fullName>
    </submittedName>
</protein>
<dbReference type="InterPro" id="IPR036735">
    <property type="entry name" value="NGN_dom_sf"/>
</dbReference>
<keyword evidence="3" id="KW-0804">Transcription</keyword>
<evidence type="ECO:0000256" key="3">
    <source>
        <dbReference type="ARBA" id="ARBA00023163"/>
    </source>
</evidence>
<dbReference type="InterPro" id="IPR043425">
    <property type="entry name" value="NusG-like"/>
</dbReference>
<dbReference type="GO" id="GO:0031564">
    <property type="term" value="P:transcription antitermination"/>
    <property type="evidence" value="ECO:0007669"/>
    <property type="project" value="UniProtKB-KW"/>
</dbReference>
<evidence type="ECO:0000313" key="6">
    <source>
        <dbReference type="Proteomes" id="UP000284379"/>
    </source>
</evidence>
<dbReference type="Pfam" id="PF02357">
    <property type="entry name" value="NusG"/>
    <property type="match status" value="1"/>
</dbReference>
<dbReference type="SUPFAM" id="SSF82679">
    <property type="entry name" value="N-utilization substance G protein NusG, N-terminal domain"/>
    <property type="match status" value="1"/>
</dbReference>
<evidence type="ECO:0000256" key="2">
    <source>
        <dbReference type="ARBA" id="ARBA00023015"/>
    </source>
</evidence>
<dbReference type="Gene3D" id="3.30.70.940">
    <property type="entry name" value="NusG, N-terminal domain"/>
    <property type="match status" value="1"/>
</dbReference>
<evidence type="ECO:0000259" key="4">
    <source>
        <dbReference type="Pfam" id="PF02357"/>
    </source>
</evidence>
<dbReference type="EMBL" id="QSGO01000038">
    <property type="protein sequence ID" value="RHB28690.1"/>
    <property type="molecule type" value="Genomic_DNA"/>
</dbReference>
<keyword evidence="2" id="KW-0805">Transcription regulation</keyword>
<accession>A0A413V543</accession>
<dbReference type="CDD" id="cd09895">
    <property type="entry name" value="NGN_SP_UpxY"/>
    <property type="match status" value="1"/>
</dbReference>
<dbReference type="NCBIfam" id="NF033644">
    <property type="entry name" value="antiterm_UpxY"/>
    <property type="match status" value="1"/>
</dbReference>
<feature type="domain" description="NusG-like N-terminal" evidence="4">
    <location>
        <begin position="14"/>
        <end position="105"/>
    </location>
</feature>
<sequence length="174" mass="19452">METTNREIEGKTSCWYAVYTAGRAEKKVKERLDKAGIESYLPLQSVIRLWNNRKRKVMIPVVPGYIFVHLPVGDVAKVKSVKGVSFLLREEGRYVSIPECQMEVFRSMVENTGEFIEFAEELTPGITVRVTRGQLEGATGELLDCQGKNKLMLRIAGLGCALVTVASDAIEKVR</sequence>
<keyword evidence="1" id="KW-0889">Transcription antitermination</keyword>
<gene>
    <name evidence="5" type="ORF">DW888_20470</name>
</gene>
<name>A0A413V543_9BACE</name>
<dbReference type="InterPro" id="IPR006645">
    <property type="entry name" value="NGN-like_dom"/>
</dbReference>
<reference evidence="5 6" key="1">
    <citation type="submission" date="2018-08" db="EMBL/GenBank/DDBJ databases">
        <title>A genome reference for cultivated species of the human gut microbiota.</title>
        <authorList>
            <person name="Zou Y."/>
            <person name="Xue W."/>
            <person name="Luo G."/>
        </authorList>
    </citation>
    <scope>NUCLEOTIDE SEQUENCE [LARGE SCALE GENOMIC DNA]</scope>
    <source>
        <strain evidence="5 6">AM40-30BH</strain>
    </source>
</reference>
<dbReference type="GO" id="GO:0006354">
    <property type="term" value="P:DNA-templated transcription elongation"/>
    <property type="evidence" value="ECO:0007669"/>
    <property type="project" value="InterPro"/>
</dbReference>
<dbReference type="RefSeq" id="WP_122202373.1">
    <property type="nucleotide sequence ID" value="NZ_CABJFV010000038.1"/>
</dbReference>
<dbReference type="Proteomes" id="UP000284379">
    <property type="component" value="Unassembled WGS sequence"/>
</dbReference>
<organism evidence="5 6">
    <name type="scientific">Bacteroides nordii</name>
    <dbReference type="NCBI Taxonomy" id="291645"/>
    <lineage>
        <taxon>Bacteria</taxon>
        <taxon>Pseudomonadati</taxon>
        <taxon>Bacteroidota</taxon>
        <taxon>Bacteroidia</taxon>
        <taxon>Bacteroidales</taxon>
        <taxon>Bacteroidaceae</taxon>
        <taxon>Bacteroides</taxon>
    </lineage>
</organism>